<dbReference type="PANTHER" id="PTHR10357">
    <property type="entry name" value="ALPHA-AMYLASE FAMILY MEMBER"/>
    <property type="match status" value="1"/>
</dbReference>
<dbReference type="RefSeq" id="WP_134714123.1">
    <property type="nucleotide sequence ID" value="NZ_SDKM01000003.1"/>
</dbReference>
<organism evidence="3 4">
    <name type="scientific">Nocardioides guangzhouensis</name>
    <dbReference type="NCBI Taxonomy" id="2497878"/>
    <lineage>
        <taxon>Bacteria</taxon>
        <taxon>Bacillati</taxon>
        <taxon>Actinomycetota</taxon>
        <taxon>Actinomycetes</taxon>
        <taxon>Propionibacteriales</taxon>
        <taxon>Nocardioidaceae</taxon>
        <taxon>Nocardioides</taxon>
    </lineage>
</organism>
<evidence type="ECO:0000313" key="3">
    <source>
        <dbReference type="EMBL" id="RYP88410.1"/>
    </source>
</evidence>
<dbReference type="InterPro" id="IPR017853">
    <property type="entry name" value="GH"/>
</dbReference>
<protein>
    <submittedName>
        <fullName evidence="3">Alpha-glucosidase</fullName>
    </submittedName>
</protein>
<dbReference type="SMART" id="SM00642">
    <property type="entry name" value="Aamy"/>
    <property type="match status" value="1"/>
</dbReference>
<evidence type="ECO:0000259" key="2">
    <source>
        <dbReference type="SMART" id="SM00642"/>
    </source>
</evidence>
<dbReference type="CDD" id="cd11332">
    <property type="entry name" value="AmyAc_OligoGlu_TS"/>
    <property type="match status" value="1"/>
</dbReference>
<dbReference type="Pfam" id="PF00128">
    <property type="entry name" value="Alpha-amylase"/>
    <property type="match status" value="1"/>
</dbReference>
<dbReference type="OrthoDB" id="9043248at2"/>
<reference evidence="3 4" key="1">
    <citation type="submission" date="2019-01" db="EMBL/GenBank/DDBJ databases">
        <title>Nocardioides guangzhouensis sp. nov., an actinobacterium isolated from soil.</title>
        <authorList>
            <person name="Fu Y."/>
            <person name="Cai Y."/>
            <person name="Lin Z."/>
            <person name="Chen P."/>
        </authorList>
    </citation>
    <scope>NUCLEOTIDE SEQUENCE [LARGE SCALE GENOMIC DNA]</scope>
    <source>
        <strain evidence="3 4">130</strain>
    </source>
</reference>
<dbReference type="InterPro" id="IPR045857">
    <property type="entry name" value="O16G_dom_2"/>
</dbReference>
<evidence type="ECO:0000313" key="4">
    <source>
        <dbReference type="Proteomes" id="UP000295198"/>
    </source>
</evidence>
<dbReference type="Proteomes" id="UP000295198">
    <property type="component" value="Unassembled WGS sequence"/>
</dbReference>
<comment type="similarity">
    <text evidence="1">Belongs to the glycosyl hydrolase 13 family.</text>
</comment>
<dbReference type="GO" id="GO:0004556">
    <property type="term" value="F:alpha-amylase activity"/>
    <property type="evidence" value="ECO:0007669"/>
    <property type="project" value="TreeGrafter"/>
</dbReference>
<dbReference type="InterPro" id="IPR006047">
    <property type="entry name" value="GH13_cat_dom"/>
</dbReference>
<dbReference type="GO" id="GO:0009313">
    <property type="term" value="P:oligosaccharide catabolic process"/>
    <property type="evidence" value="ECO:0007669"/>
    <property type="project" value="TreeGrafter"/>
</dbReference>
<sequence length="545" mass="59591">MADAHAPWWRHAVIYEVYPRSFADGNGDGEGDLAGLRARLPYLRDIGVDGIWIAPWYPSPMADGGYDVSDYTGIDPRYGTLDEADALIREAHDLGLRVIVDVVPNHTSEQHPWFRAALAAAPGSPERARYLFRDGAGPDGDRPPNNWISCFGGGAWERVTEPDGTPGQFYMHMFAPEQPDLDWSNPDVVEAFDGILRFWFDRGVDGIRVDAAPAMGKAADLPDADYGPEPAFRTLEWTDNPHWDVDHVHDIFRRWRTVADAYDGDRVFVAEAVVSGTRLRNYLRPDEMHTAFNFPYMKTAWEASALRAVIDETIDLLAPMGAPATWVLASHDETRLVSRYGRATTSSGHVADGQGEPVDLALGTRRARAATLLMLALPGGAYLYQGEELGLPEVDDLPDEVLQDPMFARSNGAMRGRDGCRVPLPWSGDHPPYGFGAEGVATWLPQPADWAPLTAEAQAADAGSMLSLHRDALRIRREVAALCTDHLSWRAAPDGVLDFDRGPGFRCVVNLSGAPLPLTDASVLLSSLPLEAGALPHDAAAWLGD</sequence>
<dbReference type="Gene3D" id="3.20.20.80">
    <property type="entry name" value="Glycosidases"/>
    <property type="match status" value="1"/>
</dbReference>
<keyword evidence="4" id="KW-1185">Reference proteome</keyword>
<feature type="domain" description="Glycosyl hydrolase family 13 catalytic" evidence="2">
    <location>
        <begin position="16"/>
        <end position="421"/>
    </location>
</feature>
<evidence type="ECO:0000256" key="1">
    <source>
        <dbReference type="ARBA" id="ARBA00008061"/>
    </source>
</evidence>
<comment type="caution">
    <text evidence="3">The sequence shown here is derived from an EMBL/GenBank/DDBJ whole genome shotgun (WGS) entry which is preliminary data.</text>
</comment>
<gene>
    <name evidence="3" type="ORF">EKO23_03545</name>
</gene>
<name>A0A4Q4ZJD7_9ACTN</name>
<dbReference type="PANTHER" id="PTHR10357:SF179">
    <property type="entry name" value="NEUTRAL AND BASIC AMINO ACID TRANSPORT PROTEIN RBAT"/>
    <property type="match status" value="1"/>
</dbReference>
<dbReference type="EMBL" id="SDKM01000003">
    <property type="protein sequence ID" value="RYP88410.1"/>
    <property type="molecule type" value="Genomic_DNA"/>
</dbReference>
<accession>A0A4Q4ZJD7</accession>
<dbReference type="AlphaFoldDB" id="A0A4Q4ZJD7"/>
<proteinExistence type="inferred from homology"/>
<dbReference type="SUPFAM" id="SSF51445">
    <property type="entry name" value="(Trans)glycosidases"/>
    <property type="match status" value="1"/>
</dbReference>
<dbReference type="Gene3D" id="3.90.400.10">
    <property type="entry name" value="Oligo-1,6-glucosidase, Domain 2"/>
    <property type="match status" value="1"/>
</dbReference>